<dbReference type="PANTHER" id="PTHR30213:SF0">
    <property type="entry name" value="UPF0761 MEMBRANE PROTEIN YIHY"/>
    <property type="match status" value="1"/>
</dbReference>
<dbReference type="NCBIfam" id="TIGR00765">
    <property type="entry name" value="yihY_not_rbn"/>
    <property type="match status" value="1"/>
</dbReference>
<proteinExistence type="predicted"/>
<comment type="subcellular location">
    <subcellularLocation>
        <location evidence="1">Cell membrane</location>
        <topology evidence="1">Multi-pass membrane protein</topology>
    </subcellularLocation>
</comment>
<protein>
    <submittedName>
        <fullName evidence="7">YihY/virulence factor BrkB family protein</fullName>
    </submittedName>
</protein>
<feature type="transmembrane region" description="Helical" evidence="6">
    <location>
        <begin position="31"/>
        <end position="54"/>
    </location>
</feature>
<dbReference type="Proteomes" id="UP001596516">
    <property type="component" value="Unassembled WGS sequence"/>
</dbReference>
<evidence type="ECO:0000256" key="4">
    <source>
        <dbReference type="ARBA" id="ARBA00022989"/>
    </source>
</evidence>
<keyword evidence="4 6" id="KW-1133">Transmembrane helix</keyword>
<feature type="transmembrane region" description="Helical" evidence="6">
    <location>
        <begin position="93"/>
        <end position="115"/>
    </location>
</feature>
<dbReference type="PIRSF" id="PIRSF035875">
    <property type="entry name" value="RNase_BN"/>
    <property type="match status" value="1"/>
</dbReference>
<comment type="caution">
    <text evidence="7">The sequence shown here is derived from an EMBL/GenBank/DDBJ whole genome shotgun (WGS) entry which is preliminary data.</text>
</comment>
<gene>
    <name evidence="7" type="ORF">ACFQXB_17080</name>
</gene>
<dbReference type="RefSeq" id="WP_377406277.1">
    <property type="nucleotide sequence ID" value="NZ_JBHTFQ010000011.1"/>
</dbReference>
<dbReference type="PANTHER" id="PTHR30213">
    <property type="entry name" value="INNER MEMBRANE PROTEIN YHJD"/>
    <property type="match status" value="1"/>
</dbReference>
<keyword evidence="3 6" id="KW-0812">Transmembrane</keyword>
<feature type="transmembrane region" description="Helical" evidence="6">
    <location>
        <begin position="136"/>
        <end position="165"/>
    </location>
</feature>
<feature type="transmembrane region" description="Helical" evidence="6">
    <location>
        <begin position="177"/>
        <end position="196"/>
    </location>
</feature>
<dbReference type="InterPro" id="IPR017039">
    <property type="entry name" value="Virul_fac_BrkB"/>
</dbReference>
<evidence type="ECO:0000256" key="2">
    <source>
        <dbReference type="ARBA" id="ARBA00022475"/>
    </source>
</evidence>
<feature type="transmembrane region" description="Helical" evidence="6">
    <location>
        <begin position="208"/>
        <end position="231"/>
    </location>
</feature>
<evidence type="ECO:0000313" key="8">
    <source>
        <dbReference type="Proteomes" id="UP001596516"/>
    </source>
</evidence>
<name>A0ABW2UNQ0_9RHOB</name>
<evidence type="ECO:0000256" key="1">
    <source>
        <dbReference type="ARBA" id="ARBA00004651"/>
    </source>
</evidence>
<feature type="transmembrane region" description="Helical" evidence="6">
    <location>
        <begin position="243"/>
        <end position="267"/>
    </location>
</feature>
<sequence>MKITDARWFRILHGMWTVISERHIGLISSGVAFWTMFSIFPGVAALISLFGFLADPVVIEQQMQLLAEFVPQDAYAVLQAQVRALLRARETTLGWTTAISLGAALWTARLGVAALMRGLNAVAGTELRAGVMEIVVALLLTLALIAVGIIALASLVVVPVILAFAPVGPVAGLLLSVLRWAIAVGALVFGIGLLYRYGPNTPLKRAPWLSPGLVLSVVIWAGASVGLSFYLSNFGNYNEIYGSIGAVIALLMWLYLSAYAVLVGFCLNTELGHVAANERRHEDLLAPCPDEGEGQRAAAQ</sequence>
<keyword evidence="5 6" id="KW-0472">Membrane</keyword>
<keyword evidence="8" id="KW-1185">Reference proteome</keyword>
<dbReference type="Pfam" id="PF03631">
    <property type="entry name" value="Virul_fac_BrkB"/>
    <property type="match status" value="1"/>
</dbReference>
<evidence type="ECO:0000313" key="7">
    <source>
        <dbReference type="EMBL" id="MFC7705898.1"/>
    </source>
</evidence>
<reference evidence="8" key="1">
    <citation type="journal article" date="2019" name="Int. J. Syst. Evol. Microbiol.">
        <title>The Global Catalogue of Microorganisms (GCM) 10K type strain sequencing project: providing services to taxonomists for standard genome sequencing and annotation.</title>
        <authorList>
            <consortium name="The Broad Institute Genomics Platform"/>
            <consortium name="The Broad Institute Genome Sequencing Center for Infectious Disease"/>
            <person name="Wu L."/>
            <person name="Ma J."/>
        </authorList>
    </citation>
    <scope>NUCLEOTIDE SEQUENCE [LARGE SCALE GENOMIC DNA]</scope>
    <source>
        <strain evidence="8">CGMCC 1.12750</strain>
    </source>
</reference>
<accession>A0ABW2UNQ0</accession>
<organism evidence="7 8">
    <name type="scientific">Plastorhodobacter daqingensis</name>
    <dbReference type="NCBI Taxonomy" id="1387281"/>
    <lineage>
        <taxon>Bacteria</taxon>
        <taxon>Pseudomonadati</taxon>
        <taxon>Pseudomonadota</taxon>
        <taxon>Alphaproteobacteria</taxon>
        <taxon>Rhodobacterales</taxon>
        <taxon>Paracoccaceae</taxon>
        <taxon>Plastorhodobacter</taxon>
    </lineage>
</organism>
<evidence type="ECO:0000256" key="6">
    <source>
        <dbReference type="SAM" id="Phobius"/>
    </source>
</evidence>
<keyword evidence="2" id="KW-1003">Cell membrane</keyword>
<dbReference type="EMBL" id="JBHTFQ010000011">
    <property type="protein sequence ID" value="MFC7705898.1"/>
    <property type="molecule type" value="Genomic_DNA"/>
</dbReference>
<evidence type="ECO:0000256" key="3">
    <source>
        <dbReference type="ARBA" id="ARBA00022692"/>
    </source>
</evidence>
<evidence type="ECO:0000256" key="5">
    <source>
        <dbReference type="ARBA" id="ARBA00023136"/>
    </source>
</evidence>